<keyword evidence="1" id="KW-0805">Transcription regulation</keyword>
<dbReference type="InterPro" id="IPR001647">
    <property type="entry name" value="HTH_TetR"/>
</dbReference>
<evidence type="ECO:0000256" key="5">
    <source>
        <dbReference type="SAM" id="MobiDB-lite"/>
    </source>
</evidence>
<keyword evidence="2 4" id="KW-0238">DNA-binding</keyword>
<dbReference type="Gene3D" id="1.10.357.10">
    <property type="entry name" value="Tetracycline Repressor, domain 2"/>
    <property type="match status" value="1"/>
</dbReference>
<evidence type="ECO:0000313" key="8">
    <source>
        <dbReference type="Proteomes" id="UP001205566"/>
    </source>
</evidence>
<feature type="DNA-binding region" description="H-T-H motif" evidence="4">
    <location>
        <begin position="53"/>
        <end position="72"/>
    </location>
</feature>
<feature type="region of interest" description="Disordered" evidence="5">
    <location>
        <begin position="1"/>
        <end position="26"/>
    </location>
</feature>
<evidence type="ECO:0000256" key="4">
    <source>
        <dbReference type="PROSITE-ProRule" id="PRU00335"/>
    </source>
</evidence>
<dbReference type="PANTHER" id="PTHR30055:SF234">
    <property type="entry name" value="HTH-TYPE TRANSCRIPTIONAL REGULATOR BETI"/>
    <property type="match status" value="1"/>
</dbReference>
<keyword evidence="3" id="KW-0804">Transcription</keyword>
<evidence type="ECO:0000259" key="6">
    <source>
        <dbReference type="PROSITE" id="PS50977"/>
    </source>
</evidence>
<evidence type="ECO:0000313" key="7">
    <source>
        <dbReference type="EMBL" id="MCQ3829114.1"/>
    </source>
</evidence>
<protein>
    <submittedName>
        <fullName evidence="7">TetR family transcriptional regulator</fullName>
    </submittedName>
</protein>
<accession>A0ABT1P1W9</accession>
<organism evidence="7 8">
    <name type="scientific">Microbulbifer elongatus</name>
    <dbReference type="NCBI Taxonomy" id="86173"/>
    <lineage>
        <taxon>Bacteria</taxon>
        <taxon>Pseudomonadati</taxon>
        <taxon>Pseudomonadota</taxon>
        <taxon>Gammaproteobacteria</taxon>
        <taxon>Cellvibrionales</taxon>
        <taxon>Microbulbiferaceae</taxon>
        <taxon>Microbulbifer</taxon>
    </lineage>
</organism>
<evidence type="ECO:0000256" key="3">
    <source>
        <dbReference type="ARBA" id="ARBA00023163"/>
    </source>
</evidence>
<dbReference type="RefSeq" id="WP_255874007.1">
    <property type="nucleotide sequence ID" value="NZ_JACASI010000015.1"/>
</dbReference>
<dbReference type="PANTHER" id="PTHR30055">
    <property type="entry name" value="HTH-TYPE TRANSCRIPTIONAL REGULATOR RUTR"/>
    <property type="match status" value="1"/>
</dbReference>
<reference evidence="7" key="1">
    <citation type="thesis" date="2020" institute="Technische Universitat Dresden" country="Dresden, Germany">
        <title>The Agarolytic System of Microbulbifer elongatus PORT2, Isolated from Batu Karas, Pangandaran West Java Indonesia.</title>
        <authorList>
            <person name="Anggraeni S.R."/>
        </authorList>
    </citation>
    <scope>NUCLEOTIDE SEQUENCE</scope>
    <source>
        <strain evidence="7">PORT2</strain>
    </source>
</reference>
<feature type="domain" description="HTH tetR-type" evidence="6">
    <location>
        <begin position="30"/>
        <end position="90"/>
    </location>
</feature>
<sequence length="229" mass="25215">MVSSSGAGENFSAASPRKPAATNKKAEKREIAKAKILNATLDLIARKGLAALSHRSIASEAGVQLAMTTYYFGTIDNILVAAFDEYCKSMQPVNEDLRRAQHELLSRSVDSNGALKDRTQYIEGVAEIFAQLIDTGPTARLRQLRIECQYLYEQHPSAALAEKIHGYNDWLSGIAREFIEPLGTDAPELDAQMFMWMVQCLEFSAVTSVGIDGASSRQVLLRMLRGMLV</sequence>
<dbReference type="SUPFAM" id="SSF46689">
    <property type="entry name" value="Homeodomain-like"/>
    <property type="match status" value="1"/>
</dbReference>
<dbReference type="Pfam" id="PF00440">
    <property type="entry name" value="TetR_N"/>
    <property type="match status" value="1"/>
</dbReference>
<gene>
    <name evidence="7" type="ORF">HXX02_06630</name>
</gene>
<dbReference type="PROSITE" id="PS50977">
    <property type="entry name" value="HTH_TETR_2"/>
    <property type="match status" value="1"/>
</dbReference>
<name>A0ABT1P1W9_9GAMM</name>
<evidence type="ECO:0000256" key="1">
    <source>
        <dbReference type="ARBA" id="ARBA00023015"/>
    </source>
</evidence>
<keyword evidence="8" id="KW-1185">Reference proteome</keyword>
<evidence type="ECO:0000256" key="2">
    <source>
        <dbReference type="ARBA" id="ARBA00023125"/>
    </source>
</evidence>
<dbReference type="InterPro" id="IPR009057">
    <property type="entry name" value="Homeodomain-like_sf"/>
</dbReference>
<dbReference type="InterPro" id="IPR050109">
    <property type="entry name" value="HTH-type_TetR-like_transc_reg"/>
</dbReference>
<proteinExistence type="predicted"/>
<comment type="caution">
    <text evidence="7">The sequence shown here is derived from an EMBL/GenBank/DDBJ whole genome shotgun (WGS) entry which is preliminary data.</text>
</comment>
<dbReference type="EMBL" id="JACASI010000015">
    <property type="protein sequence ID" value="MCQ3829114.1"/>
    <property type="molecule type" value="Genomic_DNA"/>
</dbReference>
<dbReference type="Proteomes" id="UP001205566">
    <property type="component" value="Unassembled WGS sequence"/>
</dbReference>